<dbReference type="PANTHER" id="PTHR46706:SF12">
    <property type="entry name" value="PROTEIN QUA-1-RELATED"/>
    <property type="match status" value="1"/>
</dbReference>
<keyword evidence="2" id="KW-0217">Developmental protein</keyword>
<comment type="caution">
    <text evidence="6">The sequence shown here is derived from an EMBL/GenBank/DDBJ whole genome shotgun (WGS) entry which is preliminary data.</text>
</comment>
<dbReference type="EMBL" id="CAJGYM010000030">
    <property type="protein sequence ID" value="CAD6192847.1"/>
    <property type="molecule type" value="Genomic_DNA"/>
</dbReference>
<evidence type="ECO:0000256" key="1">
    <source>
        <dbReference type="ARBA" id="ARBA00004613"/>
    </source>
</evidence>
<dbReference type="OrthoDB" id="5802408at2759"/>
<keyword evidence="3" id="KW-0964">Secreted</keyword>
<feature type="signal peptide" evidence="5">
    <location>
        <begin position="1"/>
        <end position="16"/>
    </location>
</feature>
<evidence type="ECO:0000256" key="4">
    <source>
        <dbReference type="ARBA" id="ARBA00022729"/>
    </source>
</evidence>
<protein>
    <submittedName>
        <fullName evidence="6">Uncharacterized protein</fullName>
    </submittedName>
</protein>
<evidence type="ECO:0000256" key="2">
    <source>
        <dbReference type="ARBA" id="ARBA00022473"/>
    </source>
</evidence>
<dbReference type="Proteomes" id="UP000835052">
    <property type="component" value="Unassembled WGS sequence"/>
</dbReference>
<organism evidence="6 7">
    <name type="scientific">Caenorhabditis auriculariae</name>
    <dbReference type="NCBI Taxonomy" id="2777116"/>
    <lineage>
        <taxon>Eukaryota</taxon>
        <taxon>Metazoa</taxon>
        <taxon>Ecdysozoa</taxon>
        <taxon>Nematoda</taxon>
        <taxon>Chromadorea</taxon>
        <taxon>Rhabditida</taxon>
        <taxon>Rhabditina</taxon>
        <taxon>Rhabditomorpha</taxon>
        <taxon>Rhabditoidea</taxon>
        <taxon>Rhabditidae</taxon>
        <taxon>Peloderinae</taxon>
        <taxon>Caenorhabditis</taxon>
    </lineage>
</organism>
<reference evidence="6" key="1">
    <citation type="submission" date="2020-10" db="EMBL/GenBank/DDBJ databases">
        <authorList>
            <person name="Kikuchi T."/>
        </authorList>
    </citation>
    <scope>NUCLEOTIDE SEQUENCE</scope>
    <source>
        <strain evidence="6">NKZ352</strain>
    </source>
</reference>
<evidence type="ECO:0000313" key="6">
    <source>
        <dbReference type="EMBL" id="CAD6192847.1"/>
    </source>
</evidence>
<evidence type="ECO:0000256" key="3">
    <source>
        <dbReference type="ARBA" id="ARBA00022525"/>
    </source>
</evidence>
<keyword evidence="4 5" id="KW-0732">Signal</keyword>
<dbReference type="InterPro" id="IPR052140">
    <property type="entry name" value="Dev_Signal_Hedgehog-like"/>
</dbReference>
<accession>A0A8S1HC88</accession>
<gene>
    <name evidence="6" type="ORF">CAUJ_LOCUS8766</name>
</gene>
<dbReference type="PANTHER" id="PTHR46706">
    <property type="entry name" value="PROTEIN QUA-1-RELATED"/>
    <property type="match status" value="1"/>
</dbReference>
<evidence type="ECO:0000256" key="5">
    <source>
        <dbReference type="SAM" id="SignalP"/>
    </source>
</evidence>
<evidence type="ECO:0000313" key="7">
    <source>
        <dbReference type="Proteomes" id="UP000835052"/>
    </source>
</evidence>
<sequence>MPSALLLLPLLLAVAADFCGPDKIPYGFEVHKSGVVRLLCSRPNCFEKHYSECPERPESKTCSENDTWVGGLEKTIDGRLVLTCCWFEDLPVYGNLKHSDIIVRAGEFYEGDEKTNDEEDVLYFDVITNIEEAKDRHGPYYKLTVYRYNCENEPEKRPEWFKRRQWPYWQYSLF</sequence>
<keyword evidence="7" id="KW-1185">Reference proteome</keyword>
<proteinExistence type="predicted"/>
<name>A0A8S1HC88_9PELO</name>
<comment type="subcellular location">
    <subcellularLocation>
        <location evidence="1">Secreted</location>
    </subcellularLocation>
</comment>
<dbReference type="AlphaFoldDB" id="A0A8S1HC88"/>
<feature type="chain" id="PRO_5035715063" evidence="5">
    <location>
        <begin position="17"/>
        <end position="174"/>
    </location>
</feature>
<dbReference type="GO" id="GO:0005576">
    <property type="term" value="C:extracellular region"/>
    <property type="evidence" value="ECO:0007669"/>
    <property type="project" value="UniProtKB-SubCell"/>
</dbReference>